<sequence>MIAPSRFQPLSQLEDASNSQRTPPPKDHPSQGFRATHHQTTPPPQETNQQQPRPATRGCSSFVGRMEDLAPQLGGILVGGTSTDEPNSQSSLYSASIGVPVTLVVSGGLPDQSDMEVHSNAMLSTLALQSDDGCGPATQLFLEHLADGQARLKTADGHTLEVDIDPRTIGLVHGNSGVPVLLQVSPDGMLLQRDDVQIALAASGAAAENSTDTTEEQREDAGSSTPCEDSEPMFQDAEHLPLRMYFEVAKETADENSASMEDVQTNTGTAVAIVTPDGDESDADELPAPVSSLEFGYVL</sequence>
<feature type="compositionally biased region" description="Polar residues" evidence="1">
    <location>
        <begin position="8"/>
        <end position="21"/>
    </location>
</feature>
<keyword evidence="3" id="KW-1185">Reference proteome</keyword>
<organism evidence="2 3">
    <name type="scientific">Rhipicephalus microplus</name>
    <name type="common">Cattle tick</name>
    <name type="synonym">Boophilus microplus</name>
    <dbReference type="NCBI Taxonomy" id="6941"/>
    <lineage>
        <taxon>Eukaryota</taxon>
        <taxon>Metazoa</taxon>
        <taxon>Ecdysozoa</taxon>
        <taxon>Arthropoda</taxon>
        <taxon>Chelicerata</taxon>
        <taxon>Arachnida</taxon>
        <taxon>Acari</taxon>
        <taxon>Parasitiformes</taxon>
        <taxon>Ixodida</taxon>
        <taxon>Ixodoidea</taxon>
        <taxon>Ixodidae</taxon>
        <taxon>Rhipicephalinae</taxon>
        <taxon>Rhipicephalus</taxon>
        <taxon>Boophilus</taxon>
    </lineage>
</organism>
<dbReference type="VEuPathDB" id="VectorBase:LOC119177304"/>
<evidence type="ECO:0000313" key="3">
    <source>
        <dbReference type="Proteomes" id="UP000821866"/>
    </source>
</evidence>
<reference evidence="2" key="1">
    <citation type="journal article" date="2020" name="Cell">
        <title>Large-Scale Comparative Analyses of Tick Genomes Elucidate Their Genetic Diversity and Vector Capacities.</title>
        <authorList>
            <consortium name="Tick Genome and Microbiome Consortium (TIGMIC)"/>
            <person name="Jia N."/>
            <person name="Wang J."/>
            <person name="Shi W."/>
            <person name="Du L."/>
            <person name="Sun Y."/>
            <person name="Zhan W."/>
            <person name="Jiang J.F."/>
            <person name="Wang Q."/>
            <person name="Zhang B."/>
            <person name="Ji P."/>
            <person name="Bell-Sakyi L."/>
            <person name="Cui X.M."/>
            <person name="Yuan T.T."/>
            <person name="Jiang B.G."/>
            <person name="Yang W.F."/>
            <person name="Lam T.T."/>
            <person name="Chang Q.C."/>
            <person name="Ding S.J."/>
            <person name="Wang X.J."/>
            <person name="Zhu J.G."/>
            <person name="Ruan X.D."/>
            <person name="Zhao L."/>
            <person name="Wei J.T."/>
            <person name="Ye R.Z."/>
            <person name="Que T.C."/>
            <person name="Du C.H."/>
            <person name="Zhou Y.H."/>
            <person name="Cheng J.X."/>
            <person name="Dai P.F."/>
            <person name="Guo W.B."/>
            <person name="Han X.H."/>
            <person name="Huang E.J."/>
            <person name="Li L.F."/>
            <person name="Wei W."/>
            <person name="Gao Y.C."/>
            <person name="Liu J.Z."/>
            <person name="Shao H.Z."/>
            <person name="Wang X."/>
            <person name="Wang C.C."/>
            <person name="Yang T.C."/>
            <person name="Huo Q.B."/>
            <person name="Li W."/>
            <person name="Chen H.Y."/>
            <person name="Chen S.E."/>
            <person name="Zhou L.G."/>
            <person name="Ni X.B."/>
            <person name="Tian J.H."/>
            <person name="Sheng Y."/>
            <person name="Liu T."/>
            <person name="Pan Y.S."/>
            <person name="Xia L.Y."/>
            <person name="Li J."/>
            <person name="Zhao F."/>
            <person name="Cao W.C."/>
        </authorList>
    </citation>
    <scope>NUCLEOTIDE SEQUENCE</scope>
    <source>
        <strain evidence="2">Rmic-2018</strain>
    </source>
</reference>
<name>A0A9J6DBD9_RHIMP</name>
<reference evidence="2" key="2">
    <citation type="submission" date="2021-09" db="EMBL/GenBank/DDBJ databases">
        <authorList>
            <person name="Jia N."/>
            <person name="Wang J."/>
            <person name="Shi W."/>
            <person name="Du L."/>
            <person name="Sun Y."/>
            <person name="Zhan W."/>
            <person name="Jiang J."/>
            <person name="Wang Q."/>
            <person name="Zhang B."/>
            <person name="Ji P."/>
            <person name="Sakyi L.B."/>
            <person name="Cui X."/>
            <person name="Yuan T."/>
            <person name="Jiang B."/>
            <person name="Yang W."/>
            <person name="Lam T.T.-Y."/>
            <person name="Chang Q."/>
            <person name="Ding S."/>
            <person name="Wang X."/>
            <person name="Zhu J."/>
            <person name="Ruan X."/>
            <person name="Zhao L."/>
            <person name="Wei J."/>
            <person name="Que T."/>
            <person name="Du C."/>
            <person name="Cheng J."/>
            <person name="Dai P."/>
            <person name="Han X."/>
            <person name="Huang E."/>
            <person name="Gao Y."/>
            <person name="Liu J."/>
            <person name="Shao H."/>
            <person name="Ye R."/>
            <person name="Li L."/>
            <person name="Wei W."/>
            <person name="Wang X."/>
            <person name="Wang C."/>
            <person name="Huo Q."/>
            <person name="Li W."/>
            <person name="Guo W."/>
            <person name="Chen H."/>
            <person name="Chen S."/>
            <person name="Zhou L."/>
            <person name="Zhou L."/>
            <person name="Ni X."/>
            <person name="Tian J."/>
            <person name="Zhou Y."/>
            <person name="Sheng Y."/>
            <person name="Liu T."/>
            <person name="Pan Y."/>
            <person name="Xia L."/>
            <person name="Li J."/>
            <person name="Zhao F."/>
            <person name="Cao W."/>
        </authorList>
    </citation>
    <scope>NUCLEOTIDE SEQUENCE</scope>
    <source>
        <strain evidence="2">Rmic-2018</strain>
        <tissue evidence="2">Larvae</tissue>
    </source>
</reference>
<comment type="caution">
    <text evidence="2">The sequence shown here is derived from an EMBL/GenBank/DDBJ whole genome shotgun (WGS) entry which is preliminary data.</text>
</comment>
<evidence type="ECO:0000313" key="2">
    <source>
        <dbReference type="EMBL" id="KAH8019242.1"/>
    </source>
</evidence>
<feature type="region of interest" description="Disordered" evidence="1">
    <location>
        <begin position="203"/>
        <end position="232"/>
    </location>
</feature>
<dbReference type="Proteomes" id="UP000821866">
    <property type="component" value="Chromosome 8"/>
</dbReference>
<gene>
    <name evidence="2" type="ORF">HPB51_018469</name>
</gene>
<evidence type="ECO:0000256" key="1">
    <source>
        <dbReference type="SAM" id="MobiDB-lite"/>
    </source>
</evidence>
<feature type="region of interest" description="Disordered" evidence="1">
    <location>
        <begin position="1"/>
        <end position="60"/>
    </location>
</feature>
<protein>
    <submittedName>
        <fullName evidence="2">Uncharacterized protein</fullName>
    </submittedName>
</protein>
<accession>A0A9J6DBD9</accession>
<dbReference type="EMBL" id="JABSTU010000010">
    <property type="protein sequence ID" value="KAH8019242.1"/>
    <property type="molecule type" value="Genomic_DNA"/>
</dbReference>
<proteinExistence type="predicted"/>
<dbReference type="AlphaFoldDB" id="A0A9J6DBD9"/>